<protein>
    <submittedName>
        <fullName evidence="1">Uncharacterized protein</fullName>
    </submittedName>
</protein>
<gene>
    <name evidence="1" type="ordered locus">VIT_14s0006g00680</name>
</gene>
<dbReference type="PaxDb" id="29760-VIT_14s0006g00680.t01"/>
<keyword evidence="2" id="KW-1185">Reference proteome</keyword>
<accession>D7TSL8</accession>
<dbReference type="EMBL" id="FN596245">
    <property type="protein sequence ID" value="CBI33490.3"/>
    <property type="molecule type" value="Genomic_DNA"/>
</dbReference>
<dbReference type="AlphaFoldDB" id="D7TSL8"/>
<organism evidence="1 2">
    <name type="scientific">Vitis vinifera</name>
    <name type="common">Grape</name>
    <dbReference type="NCBI Taxonomy" id="29760"/>
    <lineage>
        <taxon>Eukaryota</taxon>
        <taxon>Viridiplantae</taxon>
        <taxon>Streptophyta</taxon>
        <taxon>Embryophyta</taxon>
        <taxon>Tracheophyta</taxon>
        <taxon>Spermatophyta</taxon>
        <taxon>Magnoliopsida</taxon>
        <taxon>eudicotyledons</taxon>
        <taxon>Gunneridae</taxon>
        <taxon>Pentapetalae</taxon>
        <taxon>rosids</taxon>
        <taxon>Vitales</taxon>
        <taxon>Vitaceae</taxon>
        <taxon>Viteae</taxon>
        <taxon>Vitis</taxon>
    </lineage>
</organism>
<proteinExistence type="predicted"/>
<dbReference type="HOGENOM" id="CLU_2946346_0_0_1"/>
<evidence type="ECO:0000313" key="2">
    <source>
        <dbReference type="Proteomes" id="UP000009183"/>
    </source>
</evidence>
<name>D7TSL8_VITVI</name>
<reference evidence="2" key="1">
    <citation type="journal article" date="2007" name="Nature">
        <title>The grapevine genome sequence suggests ancestral hexaploidization in major angiosperm phyla.</title>
        <authorList>
            <consortium name="The French-Italian Public Consortium for Grapevine Genome Characterization."/>
            <person name="Jaillon O."/>
            <person name="Aury J.-M."/>
            <person name="Noel B."/>
            <person name="Policriti A."/>
            <person name="Clepet C."/>
            <person name="Casagrande A."/>
            <person name="Choisne N."/>
            <person name="Aubourg S."/>
            <person name="Vitulo N."/>
            <person name="Jubin C."/>
            <person name="Vezzi A."/>
            <person name="Legeai F."/>
            <person name="Hugueney P."/>
            <person name="Dasilva C."/>
            <person name="Horner D."/>
            <person name="Mica E."/>
            <person name="Jublot D."/>
            <person name="Poulain J."/>
            <person name="Bruyere C."/>
            <person name="Billault A."/>
            <person name="Segurens B."/>
            <person name="Gouyvenoux M."/>
            <person name="Ugarte E."/>
            <person name="Cattonaro F."/>
            <person name="Anthouard V."/>
            <person name="Vico V."/>
            <person name="Del Fabbro C."/>
            <person name="Alaux M."/>
            <person name="Di Gaspero G."/>
            <person name="Dumas V."/>
            <person name="Felice N."/>
            <person name="Paillard S."/>
            <person name="Juman I."/>
            <person name="Moroldo M."/>
            <person name="Scalabrin S."/>
            <person name="Canaguier A."/>
            <person name="Le Clainche I."/>
            <person name="Malacrida G."/>
            <person name="Durand E."/>
            <person name="Pesole G."/>
            <person name="Laucou V."/>
            <person name="Chatelet P."/>
            <person name="Merdinoglu D."/>
            <person name="Delledonne M."/>
            <person name="Pezzotti M."/>
            <person name="Lecharny A."/>
            <person name="Scarpelli C."/>
            <person name="Artiguenave F."/>
            <person name="Pe M.E."/>
            <person name="Valle G."/>
            <person name="Morgante M."/>
            <person name="Caboche M."/>
            <person name="Adam-Blondon A.-F."/>
            <person name="Weissenbach J."/>
            <person name="Quetier F."/>
            <person name="Wincker P."/>
        </authorList>
    </citation>
    <scope>NUCLEOTIDE SEQUENCE [LARGE SCALE GENOMIC DNA]</scope>
    <source>
        <strain evidence="2">cv. Pinot noir / PN40024</strain>
    </source>
</reference>
<dbReference type="InParanoid" id="D7TSL8"/>
<dbReference type="Proteomes" id="UP000009183">
    <property type="component" value="Chromosome 14"/>
</dbReference>
<evidence type="ECO:0000313" key="1">
    <source>
        <dbReference type="EMBL" id="CBI33490.3"/>
    </source>
</evidence>
<sequence>MTTELSRIWSFVLEFPYVDDYNWEQGVVLMSLTKNSVGSCLLPLVNNNINDSTVAGRSNA</sequence>